<proteinExistence type="predicted"/>
<dbReference type="HOGENOM" id="CLU_091283_1_1_9"/>
<accession>A8S405</accession>
<protein>
    <recommendedName>
        <fullName evidence="3">C_GCAxxG_C_C family protein</fullName>
    </recommendedName>
</protein>
<evidence type="ECO:0000313" key="2">
    <source>
        <dbReference type="Proteomes" id="UP000005396"/>
    </source>
</evidence>
<evidence type="ECO:0000313" key="1">
    <source>
        <dbReference type="EMBL" id="EDP13148.1"/>
    </source>
</evidence>
<dbReference type="EMBL" id="ABCC02000057">
    <property type="protein sequence ID" value="EDP13148.1"/>
    <property type="molecule type" value="Genomic_DNA"/>
</dbReference>
<dbReference type="PaxDb" id="411902-CLOBOL_06780"/>
<dbReference type="InterPro" id="IPR010181">
    <property type="entry name" value="CGCAxxGCC_motif"/>
</dbReference>
<dbReference type="AlphaFoldDB" id="A8S405"/>
<name>A8S405_ENTBW</name>
<dbReference type="Pfam" id="PF09719">
    <property type="entry name" value="C_GCAxxG_C_C"/>
    <property type="match status" value="1"/>
</dbReference>
<reference evidence="1 2" key="1">
    <citation type="submission" date="2007-08" db="EMBL/GenBank/DDBJ databases">
        <authorList>
            <person name="Fulton L."/>
            <person name="Clifton S."/>
            <person name="Fulton B."/>
            <person name="Xu J."/>
            <person name="Minx P."/>
            <person name="Pepin K.H."/>
            <person name="Johnson M."/>
            <person name="Thiruvilangam P."/>
            <person name="Bhonagiri V."/>
            <person name="Nash W.E."/>
            <person name="Mardis E.R."/>
            <person name="Wilson R.K."/>
        </authorList>
    </citation>
    <scope>NUCLEOTIDE SEQUENCE [LARGE SCALE GENOMIC DNA]</scope>
    <source>
        <strain evidence="2">ATCC BAA-613 / DSM 15670 / CCUG 46953 / JCM 12243 / WAL 16351</strain>
    </source>
</reference>
<comment type="caution">
    <text evidence="1">The sequence shown here is derived from an EMBL/GenBank/DDBJ whole genome shotgun (WGS) entry which is preliminary data.</text>
</comment>
<dbReference type="Proteomes" id="UP000005396">
    <property type="component" value="Unassembled WGS sequence"/>
</dbReference>
<evidence type="ECO:0008006" key="3">
    <source>
        <dbReference type="Google" id="ProtNLM"/>
    </source>
</evidence>
<organism evidence="1 2">
    <name type="scientific">Enterocloster bolteae (strain ATCC BAA-613 / DSM 15670 / CCUG 46953 / JCM 12243 / WAL 16351)</name>
    <name type="common">Clostridium bolteae</name>
    <dbReference type="NCBI Taxonomy" id="411902"/>
    <lineage>
        <taxon>Bacteria</taxon>
        <taxon>Bacillati</taxon>
        <taxon>Bacillota</taxon>
        <taxon>Clostridia</taxon>
        <taxon>Lachnospirales</taxon>
        <taxon>Lachnospiraceae</taxon>
        <taxon>Enterocloster</taxon>
    </lineage>
</organism>
<dbReference type="RefSeq" id="WP_007038480.1">
    <property type="nucleotide sequence ID" value="NZ_DS480712.1"/>
</dbReference>
<reference evidence="1 2" key="2">
    <citation type="submission" date="2007-09" db="EMBL/GenBank/DDBJ databases">
        <title>Draft genome sequence of Clostridium bolteae (ATCC BAA-613).</title>
        <authorList>
            <person name="Sudarsanam P."/>
            <person name="Ley R."/>
            <person name="Guruge J."/>
            <person name="Turnbaugh P.J."/>
            <person name="Mahowald M."/>
            <person name="Liep D."/>
            <person name="Gordon J."/>
        </authorList>
    </citation>
    <scope>NUCLEOTIDE SEQUENCE [LARGE SCALE GENOMIC DNA]</scope>
    <source>
        <strain evidence="2">ATCC BAA-613 / DSM 15670 / CCUG 46953 / JCM 12243 / WAL 16351</strain>
    </source>
</reference>
<dbReference type="NCBIfam" id="TIGR01909">
    <property type="entry name" value="C_GCAxxG_C_C"/>
    <property type="match status" value="1"/>
</dbReference>
<gene>
    <name evidence="1" type="ORF">CLOBOL_06780</name>
</gene>
<sequence>MTEEEIKDLFMQGIDCSQVVAGRFADELGIEESLLRKMSACFGGGMQCGETCGAVTGALMVIGLRYGHSENNDSKQKEIMGEKTSEFKRLFADRYKSCMCRELLGYDISKAGEMEQVLEQGLLFDFCPCVVRDVIEILEKMV</sequence>
<dbReference type="eggNOG" id="COG1433">
    <property type="taxonomic scope" value="Bacteria"/>
</dbReference>